<comment type="catalytic activity">
    <reaction evidence="7">
        <text>L-tyrosyl-[protein] + ATP = O-(5'-adenylyl)-L-tyrosyl-[protein] + diphosphate</text>
        <dbReference type="Rhea" id="RHEA:54288"/>
        <dbReference type="Rhea" id="RHEA-COMP:10136"/>
        <dbReference type="Rhea" id="RHEA-COMP:13846"/>
        <dbReference type="ChEBI" id="CHEBI:30616"/>
        <dbReference type="ChEBI" id="CHEBI:33019"/>
        <dbReference type="ChEBI" id="CHEBI:46858"/>
        <dbReference type="ChEBI" id="CHEBI:83624"/>
        <dbReference type="EC" id="2.7.7.108"/>
    </reaction>
</comment>
<keyword evidence="4" id="KW-0067">ATP-binding</keyword>
<protein>
    <recommendedName>
        <fullName evidence="5">protein adenylyltransferase</fullName>
        <ecNumber evidence="5">2.7.7.108</ecNumber>
    </recommendedName>
</protein>
<dbReference type="GO" id="GO:0005524">
    <property type="term" value="F:ATP binding"/>
    <property type="evidence" value="ECO:0007669"/>
    <property type="project" value="UniProtKB-KW"/>
</dbReference>
<dbReference type="SUPFAM" id="SSF140931">
    <property type="entry name" value="Fic-like"/>
    <property type="match status" value="1"/>
</dbReference>
<evidence type="ECO:0000256" key="3">
    <source>
        <dbReference type="ARBA" id="ARBA00022741"/>
    </source>
</evidence>
<keyword evidence="1 9" id="KW-0808">Transferase</keyword>
<organism evidence="9 10">
    <name type="scientific">BD1-7 clade bacterium</name>
    <dbReference type="NCBI Taxonomy" id="2029982"/>
    <lineage>
        <taxon>Bacteria</taxon>
        <taxon>Pseudomonadati</taxon>
        <taxon>Pseudomonadota</taxon>
        <taxon>Gammaproteobacteria</taxon>
        <taxon>Cellvibrionales</taxon>
        <taxon>Spongiibacteraceae</taxon>
        <taxon>BD1-7 clade</taxon>
    </lineage>
</organism>
<dbReference type="PANTHER" id="PTHR39560:SF1">
    <property type="entry name" value="PROTEIN ADENYLYLTRANSFERASE FIC-RELATED"/>
    <property type="match status" value="1"/>
</dbReference>
<dbReference type="Proteomes" id="UP000441399">
    <property type="component" value="Unassembled WGS sequence"/>
</dbReference>
<feature type="domain" description="Fido" evidence="8">
    <location>
        <begin position="59"/>
        <end position="201"/>
    </location>
</feature>
<dbReference type="OrthoDB" id="9807853at2"/>
<accession>A0A5S9QXC7</accession>
<evidence type="ECO:0000313" key="10">
    <source>
        <dbReference type="Proteomes" id="UP000441399"/>
    </source>
</evidence>
<dbReference type="AlphaFoldDB" id="A0A5S9QXC7"/>
<dbReference type="EMBL" id="CACSIO010000048">
    <property type="protein sequence ID" value="CAA0123352.1"/>
    <property type="molecule type" value="Genomic_DNA"/>
</dbReference>
<evidence type="ECO:0000259" key="8">
    <source>
        <dbReference type="PROSITE" id="PS51459"/>
    </source>
</evidence>
<keyword evidence="10" id="KW-1185">Reference proteome</keyword>
<evidence type="ECO:0000256" key="6">
    <source>
        <dbReference type="ARBA" id="ARBA00047939"/>
    </source>
</evidence>
<evidence type="ECO:0000256" key="4">
    <source>
        <dbReference type="ARBA" id="ARBA00022840"/>
    </source>
</evidence>
<reference evidence="9 10" key="1">
    <citation type="submission" date="2019-11" db="EMBL/GenBank/DDBJ databases">
        <authorList>
            <person name="Holert J."/>
        </authorList>
    </citation>
    <scope>NUCLEOTIDE SEQUENCE [LARGE SCALE GENOMIC DNA]</scope>
    <source>
        <strain evidence="9">SB11_3</strain>
    </source>
</reference>
<comment type="catalytic activity">
    <reaction evidence="6">
        <text>L-threonyl-[protein] + ATP = 3-O-(5'-adenylyl)-L-threonyl-[protein] + diphosphate</text>
        <dbReference type="Rhea" id="RHEA:54292"/>
        <dbReference type="Rhea" id="RHEA-COMP:11060"/>
        <dbReference type="Rhea" id="RHEA-COMP:13847"/>
        <dbReference type="ChEBI" id="CHEBI:30013"/>
        <dbReference type="ChEBI" id="CHEBI:30616"/>
        <dbReference type="ChEBI" id="CHEBI:33019"/>
        <dbReference type="ChEBI" id="CHEBI:138113"/>
        <dbReference type="EC" id="2.7.7.108"/>
    </reaction>
</comment>
<proteinExistence type="predicted"/>
<evidence type="ECO:0000256" key="5">
    <source>
        <dbReference type="ARBA" id="ARBA00034531"/>
    </source>
</evidence>
<evidence type="ECO:0000256" key="7">
    <source>
        <dbReference type="ARBA" id="ARBA00048696"/>
    </source>
</evidence>
<dbReference type="GO" id="GO:0070733">
    <property type="term" value="F:AMPylase activity"/>
    <property type="evidence" value="ECO:0007669"/>
    <property type="project" value="UniProtKB-EC"/>
</dbReference>
<dbReference type="EC" id="2.7.7.108" evidence="5"/>
<gene>
    <name evidence="9" type="primary">vbhT</name>
    <name evidence="9" type="ORF">OPDIPICF_04856</name>
</gene>
<name>A0A5S9QXC7_9GAMM</name>
<evidence type="ECO:0000256" key="2">
    <source>
        <dbReference type="ARBA" id="ARBA00022695"/>
    </source>
</evidence>
<sequence length="203" mass="22891">MHPYEVYDLREDDPFVLPGSECLKNLLGVSDTKTLNTLERQITGPMLLSLQQTPVEPTFDLAHLCKIHHRLFYRIYPFAGKVRNVEIAKGGRLFLPHGLIEKVSKETFEELKSENYLVGLQEDKFVERIGYYFGAINTIHPFREGNGRTQRVLIDQLAQKCGYAIRWSAMSGHAVAEASAALLAGDKTGKALAKLVSINLYRI</sequence>
<evidence type="ECO:0000313" key="9">
    <source>
        <dbReference type="EMBL" id="CAA0123352.1"/>
    </source>
</evidence>
<dbReference type="PANTHER" id="PTHR39560">
    <property type="entry name" value="PROTEIN ADENYLYLTRANSFERASE FIC-RELATED"/>
    <property type="match status" value="1"/>
</dbReference>
<dbReference type="Gene3D" id="1.10.3290.10">
    <property type="entry name" value="Fido-like domain"/>
    <property type="match status" value="1"/>
</dbReference>
<evidence type="ECO:0000256" key="1">
    <source>
        <dbReference type="ARBA" id="ARBA00022679"/>
    </source>
</evidence>
<keyword evidence="2 9" id="KW-0548">Nucleotidyltransferase</keyword>
<keyword evidence="3" id="KW-0547">Nucleotide-binding</keyword>
<dbReference type="GO" id="GO:0051302">
    <property type="term" value="P:regulation of cell division"/>
    <property type="evidence" value="ECO:0007669"/>
    <property type="project" value="TreeGrafter"/>
</dbReference>
<dbReference type="Pfam" id="PF02661">
    <property type="entry name" value="Fic"/>
    <property type="match status" value="1"/>
</dbReference>
<dbReference type="InterPro" id="IPR036597">
    <property type="entry name" value="Fido-like_dom_sf"/>
</dbReference>
<dbReference type="PROSITE" id="PS51459">
    <property type="entry name" value="FIDO"/>
    <property type="match status" value="1"/>
</dbReference>
<dbReference type="InterPro" id="IPR003812">
    <property type="entry name" value="Fido"/>
</dbReference>